<evidence type="ECO:0000313" key="2">
    <source>
        <dbReference type="Proteomes" id="UP001164250"/>
    </source>
</evidence>
<evidence type="ECO:0000313" key="1">
    <source>
        <dbReference type="EMBL" id="KAJ0098681.1"/>
    </source>
</evidence>
<accession>A0ACC1BI76</accession>
<reference evidence="2" key="1">
    <citation type="journal article" date="2023" name="G3 (Bethesda)">
        <title>Genome assembly and association tests identify interacting loci associated with vigor, precocity, and sex in interspecific pistachio rootstocks.</title>
        <authorList>
            <person name="Palmer W."/>
            <person name="Jacygrad E."/>
            <person name="Sagayaradj S."/>
            <person name="Cavanaugh K."/>
            <person name="Han R."/>
            <person name="Bertier L."/>
            <person name="Beede B."/>
            <person name="Kafkas S."/>
            <person name="Golino D."/>
            <person name="Preece J."/>
            <person name="Michelmore R."/>
        </authorList>
    </citation>
    <scope>NUCLEOTIDE SEQUENCE [LARGE SCALE GENOMIC DNA]</scope>
</reference>
<sequence>MKPTYGSESGIENGTYKEVEVEPNANTYCYLRAGCLFLFLIVLSGHWKPFNGKAFEDEVDDLLLLDLGFKLELKEKFS</sequence>
<dbReference type="EMBL" id="CM047900">
    <property type="protein sequence ID" value="KAJ0098681.1"/>
    <property type="molecule type" value="Genomic_DNA"/>
</dbReference>
<organism evidence="1 2">
    <name type="scientific">Pistacia atlantica</name>
    <dbReference type="NCBI Taxonomy" id="434234"/>
    <lineage>
        <taxon>Eukaryota</taxon>
        <taxon>Viridiplantae</taxon>
        <taxon>Streptophyta</taxon>
        <taxon>Embryophyta</taxon>
        <taxon>Tracheophyta</taxon>
        <taxon>Spermatophyta</taxon>
        <taxon>Magnoliopsida</taxon>
        <taxon>eudicotyledons</taxon>
        <taxon>Gunneridae</taxon>
        <taxon>Pentapetalae</taxon>
        <taxon>rosids</taxon>
        <taxon>malvids</taxon>
        <taxon>Sapindales</taxon>
        <taxon>Anacardiaceae</taxon>
        <taxon>Pistacia</taxon>
    </lineage>
</organism>
<name>A0ACC1BI76_9ROSI</name>
<gene>
    <name evidence="1" type="ORF">Patl1_20652</name>
</gene>
<protein>
    <submittedName>
        <fullName evidence="1">Uncharacterized protein</fullName>
    </submittedName>
</protein>
<dbReference type="Proteomes" id="UP001164250">
    <property type="component" value="Chromosome 4"/>
</dbReference>
<keyword evidence="2" id="KW-1185">Reference proteome</keyword>
<comment type="caution">
    <text evidence="1">The sequence shown here is derived from an EMBL/GenBank/DDBJ whole genome shotgun (WGS) entry which is preliminary data.</text>
</comment>
<proteinExistence type="predicted"/>